<accession>A0AAV2YL29</accession>
<name>A0AAV2YL29_9STRA</name>
<feature type="transmembrane region" description="Helical" evidence="2">
    <location>
        <begin position="235"/>
        <end position="257"/>
    </location>
</feature>
<feature type="compositionally biased region" description="Low complexity" evidence="1">
    <location>
        <begin position="941"/>
        <end position="952"/>
    </location>
</feature>
<feature type="compositionally biased region" description="Polar residues" evidence="1">
    <location>
        <begin position="298"/>
        <end position="326"/>
    </location>
</feature>
<feature type="non-terminal residue" evidence="3">
    <location>
        <position position="1"/>
    </location>
</feature>
<keyword evidence="2" id="KW-0472">Membrane</keyword>
<organism evidence="3 4">
    <name type="scientific">Lagenidium giganteum</name>
    <dbReference type="NCBI Taxonomy" id="4803"/>
    <lineage>
        <taxon>Eukaryota</taxon>
        <taxon>Sar</taxon>
        <taxon>Stramenopiles</taxon>
        <taxon>Oomycota</taxon>
        <taxon>Peronosporomycetes</taxon>
        <taxon>Pythiales</taxon>
        <taxon>Pythiaceae</taxon>
    </lineage>
</organism>
<feature type="region of interest" description="Disordered" evidence="1">
    <location>
        <begin position="205"/>
        <end position="226"/>
    </location>
</feature>
<comment type="caution">
    <text evidence="3">The sequence shown here is derived from an EMBL/GenBank/DDBJ whole genome shotgun (WGS) entry which is preliminary data.</text>
</comment>
<sequence length="1002" mass="108987">LKRSAHVRGLVERQVGVDADVSGVDAAYVHDGKTTYCWHIPQSVKNTKLTEDDRTDVSVGQACPLEMTLELSSTSLQPFEHVNVTWTVETALGSTNGINFTKIFYGHAMDGKVGQIVHSNVHSCAYGTGCDAFSDGKDLVDNTVNQVANFTNNKAVFNETIRFTQTGEYSVLAHIILPDRNETLQRFDFAVYKNVTVTATAANSTKMSPATGPAQTNDPIPVSQQKSGGLTDNQLIAVIVGSVSAVIVAIIIAACIVQRSSKKDKSGEIEAPSVYECLPTVPVAGSSHTESESWKMSAPTTPSKQSSASFEASRTPDYSSKASCQVHQADLHEQRRHHSPRHSYETEASLFDSHLTTNTRLREDNYTGSSEVDFGADYLDTNSSTYVHDGKTTYCWHIPQSVKNTKLTEDDRTDVSVGQACPLKMTVELSSTMLQPFEELNVTWTVEAALGPTNGINFTKIFYGHAIDGKVGQIVHSNVHSCVYGTGCDAFSDGKELVDKTVNQVANFTNNKAVFKDVLRFTQQGDYSVLAHIILPDRNETQERFDFAVYKELTVTTAAQTLTPLQTLVIHDTTVYFYCINCGLVEMPRLLGTMPRLQEIALANSYVENVARSNVVKNAAMIVYYVHNGVTTYCWHIPQSIKNTKLNESDRVDGFSTTDCPLQITVNFSSDVVRPFEVVNVKWRVVADFTKGKNGVNLTQLFAALDSSGGVHQIVHSNVHSCVYGTGCDPFNDGKQLVDKTTNKVLNFTDNVAEFTDVVKFPDVGDYSILAHIIIPDQNASASRFDFAVYTELSVENTLPTPAPAPTPSAAPIASATSAPVSTEGKSQGVSTAVTIGIIAGAVVLIVALLVFAYVYKKKHEAAAASGSSTHGSYMAPPPSYSNTYHLQNLAPKYDDDPSTHASMSDNSMAHPRGSTSTTDNNRPPYPYELSGGSRQSNNSYAPPQQQQQQPAYQPPPAQYQPPPPYQPPFPRASDGPTAGYSQQNAAAYPDGRSRFDPDVEL</sequence>
<feature type="compositionally biased region" description="Low complexity" evidence="1">
    <location>
        <begin position="810"/>
        <end position="823"/>
    </location>
</feature>
<protein>
    <submittedName>
        <fullName evidence="3">Uncharacterized protein</fullName>
    </submittedName>
</protein>
<dbReference type="EMBL" id="DAKRPA010000193">
    <property type="protein sequence ID" value="DAZ95705.1"/>
    <property type="molecule type" value="Genomic_DNA"/>
</dbReference>
<feature type="region of interest" description="Disordered" evidence="1">
    <location>
        <begin position="800"/>
        <end position="825"/>
    </location>
</feature>
<feature type="compositionally biased region" description="Polar residues" evidence="1">
    <location>
        <begin position="900"/>
        <end position="922"/>
    </location>
</feature>
<evidence type="ECO:0000313" key="4">
    <source>
        <dbReference type="Proteomes" id="UP001146120"/>
    </source>
</evidence>
<keyword evidence="2" id="KW-0812">Transmembrane</keyword>
<evidence type="ECO:0000256" key="1">
    <source>
        <dbReference type="SAM" id="MobiDB-lite"/>
    </source>
</evidence>
<reference evidence="3" key="1">
    <citation type="submission" date="2022-11" db="EMBL/GenBank/DDBJ databases">
        <authorList>
            <person name="Morgan W.R."/>
            <person name="Tartar A."/>
        </authorList>
    </citation>
    <scope>NUCLEOTIDE SEQUENCE</scope>
    <source>
        <strain evidence="3">ARSEF 373</strain>
    </source>
</reference>
<keyword evidence="4" id="KW-1185">Reference proteome</keyword>
<feature type="compositionally biased region" description="Pro residues" evidence="1">
    <location>
        <begin position="953"/>
        <end position="971"/>
    </location>
</feature>
<feature type="region of interest" description="Disordered" evidence="1">
    <location>
        <begin position="885"/>
        <end position="1002"/>
    </location>
</feature>
<evidence type="ECO:0000313" key="3">
    <source>
        <dbReference type="EMBL" id="DAZ95705.1"/>
    </source>
</evidence>
<feature type="region of interest" description="Disordered" evidence="1">
    <location>
        <begin position="286"/>
        <end position="346"/>
    </location>
</feature>
<dbReference type="AlphaFoldDB" id="A0AAV2YL29"/>
<dbReference type="Proteomes" id="UP001146120">
    <property type="component" value="Unassembled WGS sequence"/>
</dbReference>
<keyword evidence="2" id="KW-1133">Transmembrane helix</keyword>
<evidence type="ECO:0000256" key="2">
    <source>
        <dbReference type="SAM" id="Phobius"/>
    </source>
</evidence>
<feature type="transmembrane region" description="Helical" evidence="2">
    <location>
        <begin position="833"/>
        <end position="856"/>
    </location>
</feature>
<gene>
    <name evidence="3" type="ORF">N0F65_007111</name>
</gene>
<feature type="compositionally biased region" description="Basic and acidic residues" evidence="1">
    <location>
        <begin position="992"/>
        <end position="1002"/>
    </location>
</feature>
<reference evidence="3" key="2">
    <citation type="journal article" date="2023" name="Microbiol Resour">
        <title>Decontamination and Annotation of the Draft Genome Sequence of the Oomycete Lagenidium giganteum ARSEF 373.</title>
        <authorList>
            <person name="Morgan W.R."/>
            <person name="Tartar A."/>
        </authorList>
    </citation>
    <scope>NUCLEOTIDE SEQUENCE</scope>
    <source>
        <strain evidence="3">ARSEF 373</strain>
    </source>
</reference>
<proteinExistence type="predicted"/>